<organism evidence="2 3">
    <name type="scientific">Umbra pygmaea</name>
    <name type="common">Eastern mudminnow</name>
    <dbReference type="NCBI Taxonomy" id="75934"/>
    <lineage>
        <taxon>Eukaryota</taxon>
        <taxon>Metazoa</taxon>
        <taxon>Chordata</taxon>
        <taxon>Craniata</taxon>
        <taxon>Vertebrata</taxon>
        <taxon>Euteleostomi</taxon>
        <taxon>Actinopterygii</taxon>
        <taxon>Neopterygii</taxon>
        <taxon>Teleostei</taxon>
        <taxon>Protacanthopterygii</taxon>
        <taxon>Esociformes</taxon>
        <taxon>Umbridae</taxon>
        <taxon>Umbra</taxon>
    </lineage>
</organism>
<evidence type="ECO:0000313" key="2">
    <source>
        <dbReference type="EMBL" id="KAL0965974.1"/>
    </source>
</evidence>
<protein>
    <submittedName>
        <fullName evidence="2">Uncharacterized protein</fullName>
    </submittedName>
</protein>
<keyword evidence="1" id="KW-1133">Transmembrane helix</keyword>
<name>A0ABD0W4G0_UMBPY</name>
<gene>
    <name evidence="2" type="ORF">UPYG_G00288930</name>
</gene>
<reference evidence="2 3" key="1">
    <citation type="submission" date="2024-06" db="EMBL/GenBank/DDBJ databases">
        <authorList>
            <person name="Pan Q."/>
            <person name="Wen M."/>
            <person name="Jouanno E."/>
            <person name="Zahm M."/>
            <person name="Klopp C."/>
            <person name="Cabau C."/>
            <person name="Louis A."/>
            <person name="Berthelot C."/>
            <person name="Parey E."/>
            <person name="Roest Crollius H."/>
            <person name="Montfort J."/>
            <person name="Robinson-Rechavi M."/>
            <person name="Bouchez O."/>
            <person name="Lampietro C."/>
            <person name="Lopez Roques C."/>
            <person name="Donnadieu C."/>
            <person name="Postlethwait J."/>
            <person name="Bobe J."/>
            <person name="Verreycken H."/>
            <person name="Guiguen Y."/>
        </authorList>
    </citation>
    <scope>NUCLEOTIDE SEQUENCE [LARGE SCALE GENOMIC DNA]</scope>
    <source>
        <strain evidence="2">Up_M1</strain>
        <tissue evidence="2">Testis</tissue>
    </source>
</reference>
<keyword evidence="3" id="KW-1185">Reference proteome</keyword>
<dbReference type="Proteomes" id="UP001557470">
    <property type="component" value="Unassembled WGS sequence"/>
</dbReference>
<keyword evidence="1" id="KW-0812">Transmembrane</keyword>
<proteinExistence type="predicted"/>
<evidence type="ECO:0000256" key="1">
    <source>
        <dbReference type="SAM" id="Phobius"/>
    </source>
</evidence>
<feature type="transmembrane region" description="Helical" evidence="1">
    <location>
        <begin position="32"/>
        <end position="56"/>
    </location>
</feature>
<evidence type="ECO:0000313" key="3">
    <source>
        <dbReference type="Proteomes" id="UP001557470"/>
    </source>
</evidence>
<accession>A0ABD0W4G0</accession>
<comment type="caution">
    <text evidence="2">The sequence shown here is derived from an EMBL/GenBank/DDBJ whole genome shotgun (WGS) entry which is preliminary data.</text>
</comment>
<dbReference type="AlphaFoldDB" id="A0ABD0W4G0"/>
<sequence>MRSFQLLSCTTMQSVVIDESSAKQLRSIVAEGNIIINVPFFLIALGILLGLVFMGLQCHQRIPESSAAEREPLLNP</sequence>
<keyword evidence="1" id="KW-0472">Membrane</keyword>
<dbReference type="EMBL" id="JAGEUA010000009">
    <property type="protein sequence ID" value="KAL0965974.1"/>
    <property type="molecule type" value="Genomic_DNA"/>
</dbReference>